<dbReference type="Proteomes" id="UP001359886">
    <property type="component" value="Unassembled WGS sequence"/>
</dbReference>
<dbReference type="AlphaFoldDB" id="A0AAW9RGM6"/>
<name>A0AAW9RGM6_9GAMM</name>
<dbReference type="SUPFAM" id="SSF50129">
    <property type="entry name" value="GroES-like"/>
    <property type="match status" value="1"/>
</dbReference>
<dbReference type="PANTHER" id="PTHR43677">
    <property type="entry name" value="SHORT-CHAIN DEHYDROGENASE/REDUCTASE"/>
    <property type="match status" value="1"/>
</dbReference>
<evidence type="ECO:0000313" key="2">
    <source>
        <dbReference type="EMBL" id="MEJ8566666.1"/>
    </source>
</evidence>
<proteinExistence type="predicted"/>
<dbReference type="CDD" id="cd05280">
    <property type="entry name" value="MDR_yhdh_yhfp"/>
    <property type="match status" value="1"/>
</dbReference>
<dbReference type="InterPro" id="IPR036291">
    <property type="entry name" value="NAD(P)-bd_dom_sf"/>
</dbReference>
<dbReference type="Gene3D" id="3.90.180.10">
    <property type="entry name" value="Medium-chain alcohol dehydrogenases, catalytic domain"/>
    <property type="match status" value="1"/>
</dbReference>
<dbReference type="InterPro" id="IPR013149">
    <property type="entry name" value="ADH-like_C"/>
</dbReference>
<dbReference type="EMBL" id="JAZHOG010000002">
    <property type="protein sequence ID" value="MEJ8566666.1"/>
    <property type="molecule type" value="Genomic_DNA"/>
</dbReference>
<comment type="caution">
    <text evidence="2">The sequence shown here is derived from an EMBL/GenBank/DDBJ whole genome shotgun (WGS) entry which is preliminary data.</text>
</comment>
<accession>A0AAW9RGM6</accession>
<dbReference type="RefSeq" id="WP_354693988.1">
    <property type="nucleotide sequence ID" value="NZ_JAZHOG010000002.1"/>
</dbReference>
<dbReference type="NCBIfam" id="TIGR02823">
    <property type="entry name" value="oxido_YhdH"/>
    <property type="match status" value="1"/>
</dbReference>
<reference evidence="2 3" key="1">
    <citation type="submission" date="2024-02" db="EMBL/GenBank/DDBJ databases">
        <title>A novel Wenzhouxiangellaceae bacterium, isolated from coastal sediments.</title>
        <authorList>
            <person name="Du Z.-J."/>
            <person name="Ye Y.-Q."/>
            <person name="Zhang X.-Y."/>
        </authorList>
    </citation>
    <scope>NUCLEOTIDE SEQUENCE [LARGE SCALE GENOMIC DNA]</scope>
    <source>
        <strain evidence="2 3">CH-27</strain>
    </source>
</reference>
<gene>
    <name evidence="2" type="ORF">V3330_03410</name>
</gene>
<organism evidence="2 3">
    <name type="scientific">Elongatibacter sediminis</name>
    <dbReference type="NCBI Taxonomy" id="3119006"/>
    <lineage>
        <taxon>Bacteria</taxon>
        <taxon>Pseudomonadati</taxon>
        <taxon>Pseudomonadota</taxon>
        <taxon>Gammaproteobacteria</taxon>
        <taxon>Chromatiales</taxon>
        <taxon>Wenzhouxiangellaceae</taxon>
        <taxon>Elongatibacter</taxon>
    </lineage>
</organism>
<dbReference type="InterPro" id="IPR051397">
    <property type="entry name" value="Zn-ADH-like_protein"/>
</dbReference>
<dbReference type="SUPFAM" id="SSF51735">
    <property type="entry name" value="NAD(P)-binding Rossmann-fold domains"/>
    <property type="match status" value="1"/>
</dbReference>
<sequence>MENTLTSVPEHFRAFRIHHDDRGYRSGLEDTRLEDLSEGDLVVRVEWSSINYKDALAATGKGKILRRFPLIGGIDLAGIVVHSDADRFTEGDRVVVTGCGLSETRDGGYSEYQRVDSRDAVHLPDGLSTREAMMLGTAGFTAALCLYRMEANGQTPQAGPIVVTGATGGVGSLAINLLTRAGYEVHAISGKVQAFDWLERLGARQCISRHDLHWGQNPLEKSRWAGGIDTVGGDMLSGISRVIGLWGNVACCGMAGGHGLNTSVYPLILRGVSLLGISSANCPYEIRRVLWDRLANEWKPEALTEIATDEVDLDGMEAVFDQLMAGGAQGRTVVRVAQTSV</sequence>
<dbReference type="InterPro" id="IPR014188">
    <property type="entry name" value="Acrylyl-CoA_reductase_AcuI"/>
</dbReference>
<evidence type="ECO:0000313" key="3">
    <source>
        <dbReference type="Proteomes" id="UP001359886"/>
    </source>
</evidence>
<dbReference type="InterPro" id="IPR020843">
    <property type="entry name" value="ER"/>
</dbReference>
<evidence type="ECO:0000259" key="1">
    <source>
        <dbReference type="SMART" id="SM00829"/>
    </source>
</evidence>
<feature type="domain" description="Enoyl reductase (ER)" evidence="1">
    <location>
        <begin position="26"/>
        <end position="334"/>
    </location>
</feature>
<dbReference type="GO" id="GO:0043957">
    <property type="term" value="F:acryloyl-CoA reductase (NADPH) activity"/>
    <property type="evidence" value="ECO:0007669"/>
    <property type="project" value="TreeGrafter"/>
</dbReference>
<dbReference type="Pfam" id="PF00107">
    <property type="entry name" value="ADH_zinc_N"/>
    <property type="match status" value="1"/>
</dbReference>
<dbReference type="PANTHER" id="PTHR43677:SF1">
    <property type="entry name" value="ACRYLYL-COA REDUCTASE ACUI-RELATED"/>
    <property type="match status" value="1"/>
</dbReference>
<dbReference type="InterPro" id="IPR011032">
    <property type="entry name" value="GroES-like_sf"/>
</dbReference>
<keyword evidence="3" id="KW-1185">Reference proteome</keyword>
<dbReference type="Pfam" id="PF08240">
    <property type="entry name" value="ADH_N"/>
    <property type="match status" value="1"/>
</dbReference>
<protein>
    <submittedName>
        <fullName evidence="2">YhdH/YhfP family quinone oxidoreductase</fullName>
    </submittedName>
</protein>
<dbReference type="SMART" id="SM00829">
    <property type="entry name" value="PKS_ER"/>
    <property type="match status" value="1"/>
</dbReference>
<dbReference type="Gene3D" id="3.40.50.720">
    <property type="entry name" value="NAD(P)-binding Rossmann-like Domain"/>
    <property type="match status" value="1"/>
</dbReference>
<dbReference type="InterPro" id="IPR013154">
    <property type="entry name" value="ADH-like_N"/>
</dbReference>